<accession>A0A1N6QJB6</accession>
<keyword evidence="3" id="KW-1185">Reference proteome</keyword>
<dbReference type="InterPro" id="IPR008979">
    <property type="entry name" value="Galactose-bd-like_sf"/>
</dbReference>
<dbReference type="PANTHER" id="PTHR43135:SF3">
    <property type="entry name" value="ALPHA-D-RIBOSE 1-METHYLPHOSPHONATE 5-TRIPHOSPHATE DIPHOSPHATASE"/>
    <property type="match status" value="1"/>
</dbReference>
<name>A0A1N6QJB6_9GAMM</name>
<dbReference type="PANTHER" id="PTHR43135">
    <property type="entry name" value="ALPHA-D-RIBOSE 1-METHYLPHOSPHONATE 5-TRIPHOSPHATE DIPHOSPHATASE"/>
    <property type="match status" value="1"/>
</dbReference>
<dbReference type="AlphaFoldDB" id="A0A1N6QJB6"/>
<dbReference type="Gene3D" id="3.40.50.10910">
    <property type="entry name" value="Amidohydrolase"/>
    <property type="match status" value="1"/>
</dbReference>
<reference evidence="3" key="1">
    <citation type="submission" date="2017-01" db="EMBL/GenBank/DDBJ databases">
        <authorList>
            <person name="Varghese N."/>
            <person name="Submissions S."/>
        </authorList>
    </citation>
    <scope>NUCLEOTIDE SEQUENCE [LARGE SCALE GENOMIC DNA]</scope>
    <source>
        <strain evidence="3">UM1</strain>
    </source>
</reference>
<dbReference type="InterPro" id="IPR051781">
    <property type="entry name" value="Metallo-dep_Hydrolase"/>
</dbReference>
<evidence type="ECO:0000313" key="3">
    <source>
        <dbReference type="Proteomes" id="UP000241788"/>
    </source>
</evidence>
<feature type="domain" description="Amidohydrolase-related" evidence="1">
    <location>
        <begin position="87"/>
        <end position="416"/>
    </location>
</feature>
<dbReference type="EMBL" id="FTLW01000002">
    <property type="protein sequence ID" value="SIQ16426.1"/>
    <property type="molecule type" value="Genomic_DNA"/>
</dbReference>
<dbReference type="SUPFAM" id="SSF51338">
    <property type="entry name" value="Composite domain of metallo-dependent hydrolases"/>
    <property type="match status" value="1"/>
</dbReference>
<sequence>MKKSFELGMLALLAAALGGVAWWSARADEPTQSVPRNSFAVRDARVFDGEQFIERATVVVRDGRIEAVGKGARIPKGFDVINGQGKTLMPALIDAHTHVWGEAQRDALRFGVGTELEMMGAMQSLPGYRDQRDSFARTDRADVWSSGAAVTVPGGHGTEYGFPVPELKPGEDADAFVRARIDEGSEFIKLMIDDLHAYGSTHRMPTLDRAQIEASIAAAKRQKRLSVAHVAAQDDALHAVNAGVDGLVHAFIDQPASDGMIAAMKSRGAFMVPTLSVIAGFGRTDDSTKLAADARLKSRLSDAQIATLHARFPPSFPFQANALPNALETVRRLHAAGVEILAGTDAGNPGTAHGVSLHGELAMLVRAGLSPAEALRAATSAPARRFGLKDRGHIAPGMRADLLLVDGNPSKDIETTRGIVSIWKNGYLQSGDAPAADRAGGLAESDRLISDFESGDMSTRFGSGWQAASDRFMGGKSIANTVWLASGAGGSKGAMRVEGDVMAGPTPWAGAMFSPGSTQMQPVNLGTRQAITLKVRGTPGDYVIVILHGEGQVAAVPVVVGEDWGEIRVPLSKFVGADLSRVMSLGISNSRIGHFRVDLDDVAIE</sequence>
<dbReference type="STRING" id="1604334.SAMN05421546_0715"/>
<proteinExistence type="predicted"/>
<dbReference type="RefSeq" id="WP_076585419.1">
    <property type="nucleotide sequence ID" value="NZ_FTLW01000002.1"/>
</dbReference>
<dbReference type="Pfam" id="PF01979">
    <property type="entry name" value="Amidohydro_1"/>
    <property type="match status" value="1"/>
</dbReference>
<evidence type="ECO:0000313" key="2">
    <source>
        <dbReference type="EMBL" id="SIQ16426.1"/>
    </source>
</evidence>
<gene>
    <name evidence="2" type="ORF">SAMN05421546_0715</name>
</gene>
<dbReference type="InterPro" id="IPR011059">
    <property type="entry name" value="Metal-dep_hydrolase_composite"/>
</dbReference>
<dbReference type="Gene3D" id="2.30.40.10">
    <property type="entry name" value="Urease, subunit C, domain 1"/>
    <property type="match status" value="1"/>
</dbReference>
<dbReference type="OrthoDB" id="9782972at2"/>
<protein>
    <submittedName>
        <fullName evidence="2">Imidazolonepropionase</fullName>
    </submittedName>
</protein>
<dbReference type="InterPro" id="IPR032466">
    <property type="entry name" value="Metal_Hydrolase"/>
</dbReference>
<dbReference type="Gene3D" id="1.20.58.520">
    <property type="entry name" value="Amidohydrolase"/>
    <property type="match status" value="1"/>
</dbReference>
<dbReference type="Proteomes" id="UP000241788">
    <property type="component" value="Unassembled WGS sequence"/>
</dbReference>
<organism evidence="2 3">
    <name type="scientific">Solilutibacter tolerans</name>
    <dbReference type="NCBI Taxonomy" id="1604334"/>
    <lineage>
        <taxon>Bacteria</taxon>
        <taxon>Pseudomonadati</taxon>
        <taxon>Pseudomonadota</taxon>
        <taxon>Gammaproteobacteria</taxon>
        <taxon>Lysobacterales</taxon>
        <taxon>Lysobacteraceae</taxon>
        <taxon>Solilutibacter</taxon>
    </lineage>
</organism>
<dbReference type="SUPFAM" id="SSF49785">
    <property type="entry name" value="Galactose-binding domain-like"/>
    <property type="match status" value="1"/>
</dbReference>
<evidence type="ECO:0000259" key="1">
    <source>
        <dbReference type="Pfam" id="PF01979"/>
    </source>
</evidence>
<dbReference type="Gene3D" id="3.30.110.90">
    <property type="entry name" value="Amidohydrolase"/>
    <property type="match status" value="1"/>
</dbReference>
<dbReference type="SUPFAM" id="SSF51556">
    <property type="entry name" value="Metallo-dependent hydrolases"/>
    <property type="match status" value="1"/>
</dbReference>
<dbReference type="GO" id="GO:0016810">
    <property type="term" value="F:hydrolase activity, acting on carbon-nitrogen (but not peptide) bonds"/>
    <property type="evidence" value="ECO:0007669"/>
    <property type="project" value="InterPro"/>
</dbReference>
<dbReference type="InterPro" id="IPR006680">
    <property type="entry name" value="Amidohydro-rel"/>
</dbReference>